<feature type="region of interest" description="Disordered" evidence="1">
    <location>
        <begin position="148"/>
        <end position="188"/>
    </location>
</feature>
<dbReference type="InterPro" id="IPR040126">
    <property type="entry name" value="STOX1/2"/>
</dbReference>
<evidence type="ECO:0000313" key="4">
    <source>
        <dbReference type="Proteomes" id="UP001651158"/>
    </source>
</evidence>
<accession>A0ABR4QDD5</accession>
<dbReference type="Pfam" id="PF10264">
    <property type="entry name" value="WHD_Storkhead"/>
    <property type="match status" value="1"/>
</dbReference>
<sequence>MNLGILSSTRCLAIAFQQEFALASCWMRAQLQPPPGFRIESIGDAGGLILNSVPQYASMRLEEVIFQVICQVNMLEPTCSESRLYGHLANIYAEMQSHLPPRQSVYAAISSLIKSGLIYYCGQGYNLMTPDKMHVANWLRSLPASGDLSTGYRPPSRLEAALPRPPPSPSSLEKVDTTEEEPPSFRSSEAQVLFPPLTSPVPTPPNHNHPAINNLANRLSTRHLQHQISQMKRETSSISRLNALNRGRLFGSTSPTPVGPIGVLVPQPVEREVASPHAGISTSTSFNTSLHDQQQQQQSALPQTGTHDFKRRAQLSQSVYLSSGEPVHQSQHRFGQPLGEQRSSRFAKSADFQSPNLAFVADQQTFHSGELKKTRLKFAIAVV</sequence>
<comment type="caution">
    <text evidence="3">The sequence shown here is derived from an EMBL/GenBank/DDBJ whole genome shotgun (WGS) entry which is preliminary data.</text>
</comment>
<dbReference type="Proteomes" id="UP001651158">
    <property type="component" value="Unassembled WGS sequence"/>
</dbReference>
<evidence type="ECO:0000259" key="2">
    <source>
        <dbReference type="Pfam" id="PF10264"/>
    </source>
</evidence>
<proteinExistence type="predicted"/>
<feature type="region of interest" description="Disordered" evidence="1">
    <location>
        <begin position="321"/>
        <end position="347"/>
    </location>
</feature>
<evidence type="ECO:0000313" key="3">
    <source>
        <dbReference type="EMBL" id="KAL5107531.1"/>
    </source>
</evidence>
<feature type="compositionally biased region" description="Low complexity" evidence="1">
    <location>
        <begin position="153"/>
        <end position="162"/>
    </location>
</feature>
<evidence type="ECO:0000256" key="1">
    <source>
        <dbReference type="SAM" id="MobiDB-lite"/>
    </source>
</evidence>
<dbReference type="InterPro" id="IPR019391">
    <property type="entry name" value="Storkhead-box_WHD"/>
</dbReference>
<keyword evidence="4" id="KW-1185">Reference proteome</keyword>
<organism evidence="3 4">
    <name type="scientific">Taenia crassiceps</name>
    <dbReference type="NCBI Taxonomy" id="6207"/>
    <lineage>
        <taxon>Eukaryota</taxon>
        <taxon>Metazoa</taxon>
        <taxon>Spiralia</taxon>
        <taxon>Lophotrochozoa</taxon>
        <taxon>Platyhelminthes</taxon>
        <taxon>Cestoda</taxon>
        <taxon>Eucestoda</taxon>
        <taxon>Cyclophyllidea</taxon>
        <taxon>Taeniidae</taxon>
        <taxon>Taenia</taxon>
    </lineage>
</organism>
<protein>
    <submittedName>
        <fullName evidence="3">Storkhead-box protein 1</fullName>
    </submittedName>
</protein>
<feature type="region of interest" description="Disordered" evidence="1">
    <location>
        <begin position="273"/>
        <end position="306"/>
    </location>
</feature>
<name>A0ABR4QDD5_9CEST</name>
<reference evidence="3 4" key="1">
    <citation type="journal article" date="2022" name="Front. Cell. Infect. Microbiol.">
        <title>The Genomes of Two Strains of Taenia crassiceps the Animal Model for the Study of Human Cysticercosis.</title>
        <authorList>
            <person name="Bobes R.J."/>
            <person name="Estrada K."/>
            <person name="Rios-Valencia D.G."/>
            <person name="Calderon-Gallegos A."/>
            <person name="de la Torre P."/>
            <person name="Carrero J.C."/>
            <person name="Sanchez-Flores A."/>
            <person name="Laclette J.P."/>
        </authorList>
    </citation>
    <scope>NUCLEOTIDE SEQUENCE [LARGE SCALE GENOMIC DNA]</scope>
    <source>
        <strain evidence="3">WFUcys</strain>
    </source>
</reference>
<feature type="domain" description="Winged helix Storkhead-box1" evidence="2">
    <location>
        <begin position="52"/>
        <end position="130"/>
    </location>
</feature>
<dbReference type="EMBL" id="JAKROA010000004">
    <property type="protein sequence ID" value="KAL5107531.1"/>
    <property type="molecule type" value="Genomic_DNA"/>
</dbReference>
<feature type="compositionally biased region" description="Polar residues" evidence="1">
    <location>
        <begin position="280"/>
        <end position="292"/>
    </location>
</feature>
<dbReference type="PANTHER" id="PTHR22437">
    <property type="entry name" value="WINGED HELIX DOMAIN-CONTAINING PROTEIN"/>
    <property type="match status" value="1"/>
</dbReference>
<dbReference type="PANTHER" id="PTHR22437:SF0">
    <property type="entry name" value="FI21431P1"/>
    <property type="match status" value="1"/>
</dbReference>
<gene>
    <name evidence="3" type="ORF">TcWFU_003208</name>
</gene>